<reference evidence="2" key="1">
    <citation type="submission" date="2023-03" db="EMBL/GenBank/DDBJ databases">
        <title>Massive genome expansion in bonnet fungi (Mycena s.s.) driven by repeated elements and novel gene families across ecological guilds.</title>
        <authorList>
            <consortium name="Lawrence Berkeley National Laboratory"/>
            <person name="Harder C.B."/>
            <person name="Miyauchi S."/>
            <person name="Viragh M."/>
            <person name="Kuo A."/>
            <person name="Thoen E."/>
            <person name="Andreopoulos B."/>
            <person name="Lu D."/>
            <person name="Skrede I."/>
            <person name="Drula E."/>
            <person name="Henrissat B."/>
            <person name="Morin E."/>
            <person name="Kohler A."/>
            <person name="Barry K."/>
            <person name="LaButti K."/>
            <person name="Morin E."/>
            <person name="Salamov A."/>
            <person name="Lipzen A."/>
            <person name="Mereny Z."/>
            <person name="Hegedus B."/>
            <person name="Baldrian P."/>
            <person name="Stursova M."/>
            <person name="Weitz H."/>
            <person name="Taylor A."/>
            <person name="Grigoriev I.V."/>
            <person name="Nagy L.G."/>
            <person name="Martin F."/>
            <person name="Kauserud H."/>
        </authorList>
    </citation>
    <scope>NUCLEOTIDE SEQUENCE</scope>
    <source>
        <strain evidence="2">CBHHK182m</strain>
    </source>
</reference>
<name>A0AAD7JDG3_9AGAR</name>
<proteinExistence type="predicted"/>
<sequence>MHHVRVLLCNNTAGHHQYGNTGSVAADRVGSSRCHQLVSTRSTELSRVLIELRRGGVPISLTGPIWSEASRKVEKEGRGVLPNHLIEVPKCSGKFMEAVSYPKTRIMFLGAASELLGHAYAKKSFCWLLLMKPVKVSGGWEDIGIKLINSTDTGNRDWTAQVFDGRWLHIVIGGVPSDETPKPVPDAYSSSQPFPWGTEGSPEITDKWGFPDFCAELNPLSGLRPPGASGV</sequence>
<dbReference type="AlphaFoldDB" id="A0AAD7JDG3"/>
<dbReference type="Proteomes" id="UP001215598">
    <property type="component" value="Unassembled WGS sequence"/>
</dbReference>
<evidence type="ECO:0000313" key="3">
    <source>
        <dbReference type="Proteomes" id="UP001215598"/>
    </source>
</evidence>
<gene>
    <name evidence="2" type="ORF">B0H16DRAFT_1456188</name>
</gene>
<comment type="caution">
    <text evidence="2">The sequence shown here is derived from an EMBL/GenBank/DDBJ whole genome shotgun (WGS) entry which is preliminary data.</text>
</comment>
<organism evidence="2 3">
    <name type="scientific">Mycena metata</name>
    <dbReference type="NCBI Taxonomy" id="1033252"/>
    <lineage>
        <taxon>Eukaryota</taxon>
        <taxon>Fungi</taxon>
        <taxon>Dikarya</taxon>
        <taxon>Basidiomycota</taxon>
        <taxon>Agaricomycotina</taxon>
        <taxon>Agaricomycetes</taxon>
        <taxon>Agaricomycetidae</taxon>
        <taxon>Agaricales</taxon>
        <taxon>Marasmiineae</taxon>
        <taxon>Mycenaceae</taxon>
        <taxon>Mycena</taxon>
    </lineage>
</organism>
<feature type="region of interest" description="Disordered" evidence="1">
    <location>
        <begin position="181"/>
        <end position="204"/>
    </location>
</feature>
<protein>
    <submittedName>
        <fullName evidence="2">Uncharacterized protein</fullName>
    </submittedName>
</protein>
<keyword evidence="3" id="KW-1185">Reference proteome</keyword>
<dbReference type="EMBL" id="JARKIB010000035">
    <property type="protein sequence ID" value="KAJ7761440.1"/>
    <property type="molecule type" value="Genomic_DNA"/>
</dbReference>
<evidence type="ECO:0000256" key="1">
    <source>
        <dbReference type="SAM" id="MobiDB-lite"/>
    </source>
</evidence>
<accession>A0AAD7JDG3</accession>
<evidence type="ECO:0000313" key="2">
    <source>
        <dbReference type="EMBL" id="KAJ7761440.1"/>
    </source>
</evidence>